<dbReference type="InterPro" id="IPR045078">
    <property type="entry name" value="TST/MPST-like"/>
</dbReference>
<sequence>MTINISPIIQAQELLTLYKSENLIIVDVSNGKNAKLNYEAKHLEGAIFIDLNTQLAEINDDLSIGGRHPLPKIENFAKTVSNLGISPKSHIIIYDDKNGSNASARFWWMLKSIGHEKVQVLNGGIQEAEKNNFPISSKTEIINKTETYKVTNWKLKIAEIEEVEKVSQNENHIVIDVRDAERYNGEIEPIDLIAGHIPGAINVPFTENLDENGLFLSPNLLKEKYEKIFGNVEAENIIVHCGSGVTACHSLLAIAYAGLEIPKLYVGSWSEWSRNNKAIHANRTDLQSMPALTPQLLIVTKTNKKQ</sequence>
<dbReference type="InterPro" id="IPR036873">
    <property type="entry name" value="Rhodanese-like_dom_sf"/>
</dbReference>
<dbReference type="PROSITE" id="PS50206">
    <property type="entry name" value="RHODANESE_3"/>
    <property type="match status" value="2"/>
</dbReference>
<proteinExistence type="predicted"/>
<dbReference type="GO" id="GO:0004792">
    <property type="term" value="F:thiosulfate-cyanide sulfurtransferase activity"/>
    <property type="evidence" value="ECO:0007669"/>
    <property type="project" value="TreeGrafter"/>
</dbReference>
<dbReference type="SMART" id="SM00450">
    <property type="entry name" value="RHOD"/>
    <property type="match status" value="2"/>
</dbReference>
<comment type="caution">
    <text evidence="4">The sequence shown here is derived from an EMBL/GenBank/DDBJ whole genome shotgun (WGS) entry which is preliminary data.</text>
</comment>
<name>A0A930XV11_9FLAO</name>
<dbReference type="CDD" id="cd01448">
    <property type="entry name" value="TST_Repeat_1"/>
    <property type="match status" value="1"/>
</dbReference>
<protein>
    <submittedName>
        <fullName evidence="4">Sulfurtransferase</fullName>
    </submittedName>
</protein>
<dbReference type="PANTHER" id="PTHR11364">
    <property type="entry name" value="THIOSULFATE SULFERTANSFERASE"/>
    <property type="match status" value="1"/>
</dbReference>
<feature type="domain" description="Rhodanese" evidence="3">
    <location>
        <begin position="168"/>
        <end position="281"/>
    </location>
</feature>
<evidence type="ECO:0000256" key="1">
    <source>
        <dbReference type="ARBA" id="ARBA00022679"/>
    </source>
</evidence>
<dbReference type="SUPFAM" id="SSF52821">
    <property type="entry name" value="Rhodanese/Cell cycle control phosphatase"/>
    <property type="match status" value="2"/>
</dbReference>
<evidence type="ECO:0000259" key="3">
    <source>
        <dbReference type="PROSITE" id="PS50206"/>
    </source>
</evidence>
<dbReference type="CDD" id="cd01449">
    <property type="entry name" value="TST_Repeat_2"/>
    <property type="match status" value="1"/>
</dbReference>
<keyword evidence="2" id="KW-0677">Repeat</keyword>
<evidence type="ECO:0000256" key="2">
    <source>
        <dbReference type="ARBA" id="ARBA00022737"/>
    </source>
</evidence>
<dbReference type="RefSeq" id="WP_194310877.1">
    <property type="nucleotide sequence ID" value="NZ_JADHEC010000004.1"/>
</dbReference>
<dbReference type="Pfam" id="PF00581">
    <property type="entry name" value="Rhodanese"/>
    <property type="match status" value="2"/>
</dbReference>
<evidence type="ECO:0000313" key="4">
    <source>
        <dbReference type="EMBL" id="MBF2707612.1"/>
    </source>
</evidence>
<dbReference type="Gene3D" id="3.40.250.10">
    <property type="entry name" value="Rhodanese-like domain"/>
    <property type="match status" value="2"/>
</dbReference>
<gene>
    <name evidence="4" type="ORF">IR213_03265</name>
</gene>
<keyword evidence="1" id="KW-0808">Transferase</keyword>
<organism evidence="4 5">
    <name type="scientific">Flavobacterium soyangense</name>
    <dbReference type="NCBI Taxonomy" id="2023265"/>
    <lineage>
        <taxon>Bacteria</taxon>
        <taxon>Pseudomonadati</taxon>
        <taxon>Bacteroidota</taxon>
        <taxon>Flavobacteriia</taxon>
        <taxon>Flavobacteriales</taxon>
        <taxon>Flavobacteriaceae</taxon>
        <taxon>Flavobacterium</taxon>
    </lineage>
</organism>
<evidence type="ECO:0000313" key="5">
    <source>
        <dbReference type="Proteomes" id="UP000646211"/>
    </source>
</evidence>
<feature type="domain" description="Rhodanese" evidence="3">
    <location>
        <begin position="19"/>
        <end position="137"/>
    </location>
</feature>
<dbReference type="Proteomes" id="UP000646211">
    <property type="component" value="Unassembled WGS sequence"/>
</dbReference>
<dbReference type="EMBL" id="JADHEC010000004">
    <property type="protein sequence ID" value="MBF2707612.1"/>
    <property type="molecule type" value="Genomic_DNA"/>
</dbReference>
<reference evidence="4" key="1">
    <citation type="submission" date="2020-11" db="EMBL/GenBank/DDBJ databases">
        <title>Genome of Flavobacterium soyangense.</title>
        <authorList>
            <person name="Liu Q."/>
            <person name="Xin Y.-H."/>
        </authorList>
    </citation>
    <scope>NUCLEOTIDE SEQUENCE</scope>
    <source>
        <strain evidence="4">CGMCC 1.13493</strain>
    </source>
</reference>
<accession>A0A930XV11</accession>
<dbReference type="PANTHER" id="PTHR11364:SF27">
    <property type="entry name" value="SULFURTRANSFERASE"/>
    <property type="match status" value="1"/>
</dbReference>
<dbReference type="InterPro" id="IPR001763">
    <property type="entry name" value="Rhodanese-like_dom"/>
</dbReference>
<keyword evidence="5" id="KW-1185">Reference proteome</keyword>
<dbReference type="AlphaFoldDB" id="A0A930XV11"/>